<dbReference type="AlphaFoldDB" id="A0AAE9F403"/>
<accession>A0AAE9F403</accession>
<dbReference type="EMBL" id="CP092624">
    <property type="protein sequence ID" value="UMM34788.1"/>
    <property type="molecule type" value="Genomic_DNA"/>
</dbReference>
<dbReference type="FunFam" id="1.10.720.60:FF:000010">
    <property type="entry name" value="Enolase-phosphatase E1"/>
    <property type="match status" value="1"/>
</dbReference>
<dbReference type="SFLD" id="SFLDF00044">
    <property type="entry name" value="enolase-phosphatase"/>
    <property type="match status" value="1"/>
</dbReference>
<dbReference type="Gene3D" id="3.40.50.1000">
    <property type="entry name" value="HAD superfamily/HAD-like"/>
    <property type="match status" value="1"/>
</dbReference>
<name>A0AAE9F403_CAEBR</name>
<comment type="pathway">
    <text evidence="6">Amino-acid biosynthesis; L-methionine biosynthesis via salvage pathway; L-methionine from S-methyl-5-thio-alpha-D-ribose 1-phosphate: step 3/6.</text>
</comment>
<dbReference type="HAMAP" id="MF_03117">
    <property type="entry name" value="Salvage_MtnC_euk"/>
    <property type="match status" value="1"/>
</dbReference>
<dbReference type="SUPFAM" id="SSF56784">
    <property type="entry name" value="HAD-like"/>
    <property type="match status" value="1"/>
</dbReference>
<dbReference type="PANTHER" id="PTHR20371">
    <property type="entry name" value="ENOLASE-PHOSPHATASE E1"/>
    <property type="match status" value="1"/>
</dbReference>
<dbReference type="EC" id="3.1.3.77" evidence="6"/>
<dbReference type="GO" id="GO:0019509">
    <property type="term" value="P:L-methionine salvage from methylthioadenosine"/>
    <property type="evidence" value="ECO:0007669"/>
    <property type="project" value="UniProtKB-UniRule"/>
</dbReference>
<dbReference type="Pfam" id="PF00702">
    <property type="entry name" value="Hydrolase"/>
    <property type="match status" value="1"/>
</dbReference>
<dbReference type="FunFam" id="3.40.50.1000:FF:000079">
    <property type="entry name" value="Enolase-phosphatase E1"/>
    <property type="match status" value="1"/>
</dbReference>
<keyword evidence="6" id="KW-0539">Nucleus</keyword>
<sequence length="473" mass="54133">MTNTTTIQFNALLLDIEGTITSISFVKDELFPYAFENVGKYLEEHYDKPATQIIIEDLRRLAEQQLETDADVVKIRERKQECIEDVTKNVRHWIKRDKKLTPMKALQGLIWEEAYQRGYVKGHVYPDVLPILKIIESRQIPIYIYSSGSVHAQKLLFANSVEGDMTKILYGYFDTNIGLKGETSSYTKISEQIGVPEKDILFLTDVEAEAAAASKAGLQTRLVIRPGNATLTQEAKNAMITRCILNIRLNTIRRGICTSRPSSSVFQKIKHFLLAEERDNFDADNIRKAHEKDKVDEKEWTLIYRDVGASRTFYMTAAFLPCFIIGSTIFAVDINTNSPSNRFDFVQKLVTDAEELGSLIVLPSLALTVVIAFLARVQQLRLIRIYQNKKDTESFMAIRSKLLVTQHKALFRRDETTGFYFAEDQTDGARVALHFLFGNIQIGNRKFMIMDDMFKANNYRSYMLNETSVPPRL</sequence>
<keyword evidence="5 6" id="KW-0486">Methionine biosynthesis</keyword>
<dbReference type="InterPro" id="IPR036412">
    <property type="entry name" value="HAD-like_sf"/>
</dbReference>
<keyword evidence="6" id="KW-0963">Cytoplasm</keyword>
<dbReference type="PANTHER" id="PTHR20371:SF1">
    <property type="entry name" value="ENOLASE-PHOSPHATASE E1"/>
    <property type="match status" value="1"/>
</dbReference>
<comment type="subcellular location">
    <subcellularLocation>
        <location evidence="6">Cytoplasm</location>
    </subcellularLocation>
    <subcellularLocation>
        <location evidence="6">Nucleus</location>
    </subcellularLocation>
</comment>
<evidence type="ECO:0000256" key="2">
    <source>
        <dbReference type="ARBA" id="ARBA00022723"/>
    </source>
</evidence>
<comment type="pathway">
    <text evidence="6">Amino-acid biosynthesis; L-methionine biosynthesis via salvage pathway; L-methionine from S-methyl-5-thio-alpha-D-ribose 1-phosphate: step 4/6.</text>
</comment>
<dbReference type="InterPro" id="IPR027511">
    <property type="entry name" value="ENOPH1_eukaryotes"/>
</dbReference>
<dbReference type="Proteomes" id="UP000829354">
    <property type="component" value="Chromosome V"/>
</dbReference>
<dbReference type="SFLD" id="SFLDS00003">
    <property type="entry name" value="Haloacid_Dehalogenase"/>
    <property type="match status" value="1"/>
</dbReference>
<feature type="binding site" evidence="6">
    <location>
        <position position="180"/>
    </location>
    <ligand>
        <name>substrate</name>
    </ligand>
</feature>
<keyword evidence="7" id="KW-1133">Transmembrane helix</keyword>
<keyword evidence="9" id="KW-1185">Reference proteome</keyword>
<dbReference type="GO" id="GO:0043874">
    <property type="term" value="F:acireductone synthase activity"/>
    <property type="evidence" value="ECO:0007669"/>
    <property type="project" value="UniProtKB-EC"/>
</dbReference>
<feature type="binding site" evidence="6">
    <location>
        <position position="205"/>
    </location>
    <ligand>
        <name>Mg(2+)</name>
        <dbReference type="ChEBI" id="CHEBI:18420"/>
    </ligand>
</feature>
<protein>
    <recommendedName>
        <fullName evidence="6">Enolase-phosphatase E1</fullName>
        <ecNumber evidence="6">3.1.3.77</ecNumber>
    </recommendedName>
    <alternativeName>
        <fullName evidence="6">2,3-diketo-5-methylthio-1-phosphopentane phosphatase</fullName>
    </alternativeName>
</protein>
<comment type="cofactor">
    <cofactor evidence="6">
        <name>Mg(2+)</name>
        <dbReference type="ChEBI" id="CHEBI:18420"/>
    </cofactor>
    <text evidence="6">Binds 1 Mg(2+) ion per subunit.</text>
</comment>
<evidence type="ECO:0000256" key="4">
    <source>
        <dbReference type="ARBA" id="ARBA00022842"/>
    </source>
</evidence>
<dbReference type="NCBIfam" id="TIGR01691">
    <property type="entry name" value="enolase-ppase"/>
    <property type="match status" value="1"/>
</dbReference>
<keyword evidence="2 6" id="KW-0479">Metal-binding</keyword>
<comment type="subunit">
    <text evidence="6">Monomer.</text>
</comment>
<evidence type="ECO:0000256" key="3">
    <source>
        <dbReference type="ARBA" id="ARBA00022801"/>
    </source>
</evidence>
<evidence type="ECO:0000256" key="1">
    <source>
        <dbReference type="ARBA" id="ARBA00022605"/>
    </source>
</evidence>
<dbReference type="InterPro" id="IPR023943">
    <property type="entry name" value="Enolase-ppase_E1"/>
</dbReference>
<feature type="transmembrane region" description="Helical" evidence="7">
    <location>
        <begin position="313"/>
        <end position="336"/>
    </location>
</feature>
<dbReference type="HAMAP" id="MF_01681">
    <property type="entry name" value="Salvage_MtnC"/>
    <property type="match status" value="1"/>
</dbReference>
<evidence type="ECO:0000313" key="8">
    <source>
        <dbReference type="EMBL" id="UMM34788.1"/>
    </source>
</evidence>
<keyword evidence="3 6" id="KW-0378">Hydrolase</keyword>
<organism evidence="8 9">
    <name type="scientific">Caenorhabditis briggsae</name>
    <dbReference type="NCBI Taxonomy" id="6238"/>
    <lineage>
        <taxon>Eukaryota</taxon>
        <taxon>Metazoa</taxon>
        <taxon>Ecdysozoa</taxon>
        <taxon>Nematoda</taxon>
        <taxon>Chromadorea</taxon>
        <taxon>Rhabditida</taxon>
        <taxon>Rhabditina</taxon>
        <taxon>Rhabditomorpha</taxon>
        <taxon>Rhabditoidea</taxon>
        <taxon>Rhabditidae</taxon>
        <taxon>Peloderinae</taxon>
        <taxon>Caenorhabditis</taxon>
    </lineage>
</organism>
<dbReference type="InterPro" id="IPR023214">
    <property type="entry name" value="HAD_sf"/>
</dbReference>
<keyword evidence="4 6" id="KW-0460">Magnesium</keyword>
<dbReference type="Gene3D" id="1.10.720.60">
    <property type="match status" value="1"/>
</dbReference>
<evidence type="ECO:0000313" key="9">
    <source>
        <dbReference type="Proteomes" id="UP000829354"/>
    </source>
</evidence>
<evidence type="ECO:0000256" key="7">
    <source>
        <dbReference type="SAM" id="Phobius"/>
    </source>
</evidence>
<keyword evidence="7" id="KW-0812">Transmembrane</keyword>
<dbReference type="CDD" id="cd01629">
    <property type="entry name" value="HAD_EP"/>
    <property type="match status" value="1"/>
</dbReference>
<dbReference type="GO" id="GO:0005634">
    <property type="term" value="C:nucleus"/>
    <property type="evidence" value="ECO:0007669"/>
    <property type="project" value="UniProtKB-SubCell"/>
</dbReference>
<comment type="similarity">
    <text evidence="6">Belongs to the HAD-like hydrolase superfamily. MasA/MtnC family.</text>
</comment>
<feature type="binding site" evidence="6">
    <location>
        <position position="15"/>
    </location>
    <ligand>
        <name>Mg(2+)</name>
        <dbReference type="ChEBI" id="CHEBI:18420"/>
    </ligand>
</feature>
<dbReference type="GO" id="GO:0000287">
    <property type="term" value="F:magnesium ion binding"/>
    <property type="evidence" value="ECO:0007669"/>
    <property type="project" value="UniProtKB-UniRule"/>
</dbReference>
<comment type="catalytic activity">
    <reaction evidence="6">
        <text>5-methylsulfanyl-2,3-dioxopentyl phosphate + H2O = 1,2-dihydroxy-5-(methylsulfanyl)pent-1-en-3-one + phosphate</text>
        <dbReference type="Rhea" id="RHEA:21700"/>
        <dbReference type="ChEBI" id="CHEBI:15377"/>
        <dbReference type="ChEBI" id="CHEBI:43474"/>
        <dbReference type="ChEBI" id="CHEBI:49252"/>
        <dbReference type="ChEBI" id="CHEBI:58828"/>
        <dbReference type="EC" id="3.1.3.77"/>
    </reaction>
</comment>
<evidence type="ECO:0000256" key="6">
    <source>
        <dbReference type="HAMAP-Rule" id="MF_03117"/>
    </source>
</evidence>
<evidence type="ECO:0000256" key="5">
    <source>
        <dbReference type="ARBA" id="ARBA00023167"/>
    </source>
</evidence>
<comment type="function">
    <text evidence="6">Bifunctional enzyme that catalyzes the enolization of 2,3-diketo-5-methylthiopentyl-1-phosphate (DK-MTP-1-P) into the intermediate 2-hydroxy-3-keto-5-methylthiopentenyl-1-phosphate (HK-MTPenyl-1-P), which is then dephosphorylated to form the acireductone 1,2-dihydroxy-3-keto-5-methylthiopentene (DHK-MTPene).</text>
</comment>
<feature type="binding site" evidence="6">
    <location>
        <position position="17"/>
    </location>
    <ligand>
        <name>Mg(2+)</name>
        <dbReference type="ChEBI" id="CHEBI:18420"/>
    </ligand>
</feature>
<dbReference type="GO" id="GO:0005737">
    <property type="term" value="C:cytoplasm"/>
    <property type="evidence" value="ECO:0007669"/>
    <property type="project" value="UniProtKB-SubCell"/>
</dbReference>
<dbReference type="SFLD" id="SFLDG01133">
    <property type="entry name" value="C1.5.4:_Enolase-phosphatase_Li"/>
    <property type="match status" value="1"/>
</dbReference>
<reference evidence="8 9" key="1">
    <citation type="submission" date="2022-04" db="EMBL/GenBank/DDBJ databases">
        <title>Chromosome-level reference genomes for two strains of Caenorhabditis briggsae: an improved platform for comparative genomics.</title>
        <authorList>
            <person name="Stevens L."/>
            <person name="Andersen E."/>
        </authorList>
    </citation>
    <scope>NUCLEOTIDE SEQUENCE [LARGE SCALE GENOMIC DNA]</scope>
    <source>
        <strain evidence="8">VX34</strain>
        <tissue evidence="8">Whole-organism</tissue>
    </source>
</reference>
<gene>
    <name evidence="8" type="ORF">L5515_007704</name>
</gene>
<proteinExistence type="inferred from homology"/>
<feature type="binding site" evidence="6">
    <location>
        <begin position="146"/>
        <end position="147"/>
    </location>
    <ligand>
        <name>substrate</name>
    </ligand>
</feature>
<keyword evidence="7" id="KW-0472">Membrane</keyword>
<feature type="transmembrane region" description="Helical" evidence="7">
    <location>
        <begin position="356"/>
        <end position="375"/>
    </location>
</feature>
<dbReference type="SFLD" id="SFLDG01129">
    <property type="entry name" value="C1.5:_HAD__Beta-PGM__Phosphata"/>
    <property type="match status" value="1"/>
</dbReference>
<keyword evidence="1 6" id="KW-0028">Amino-acid biosynthesis</keyword>